<reference evidence="1" key="1">
    <citation type="submission" date="2022-10" db="EMBL/GenBank/DDBJ databases">
        <title>Complete Genome of Trichothecium roseum strain YXFP-22015, a Plant Pathogen Isolated from Citrus.</title>
        <authorList>
            <person name="Wang Y."/>
            <person name="Zhu L."/>
        </authorList>
    </citation>
    <scope>NUCLEOTIDE SEQUENCE</scope>
    <source>
        <strain evidence="1">YXFP-22015</strain>
    </source>
</reference>
<proteinExistence type="predicted"/>
<dbReference type="EMBL" id="CM047948">
    <property type="protein sequence ID" value="KAI9896224.1"/>
    <property type="molecule type" value="Genomic_DNA"/>
</dbReference>
<accession>A0ACC0UQ38</accession>
<keyword evidence="2" id="KW-1185">Reference proteome</keyword>
<evidence type="ECO:0000313" key="1">
    <source>
        <dbReference type="EMBL" id="KAI9896224.1"/>
    </source>
</evidence>
<organism evidence="1 2">
    <name type="scientific">Trichothecium roseum</name>
    <dbReference type="NCBI Taxonomy" id="47278"/>
    <lineage>
        <taxon>Eukaryota</taxon>
        <taxon>Fungi</taxon>
        <taxon>Dikarya</taxon>
        <taxon>Ascomycota</taxon>
        <taxon>Pezizomycotina</taxon>
        <taxon>Sordariomycetes</taxon>
        <taxon>Hypocreomycetidae</taxon>
        <taxon>Hypocreales</taxon>
        <taxon>Hypocreales incertae sedis</taxon>
        <taxon>Trichothecium</taxon>
    </lineage>
</organism>
<sequence>MSIPFQHPFQESQFDLFDWYPKYQSCQRYFIEQAQHVPATQAVAAIINIKLPLQLGPTQGALSIVSPVGLSDTATGVPQPPSPSQSLVPYIRRLIVTGYDNPAVLHGFFGDDWPEGVGPIFEMERLNYFFAAKSETWLRVKEQYDMADGQTTPFLKPLQNVTNEEISSAEDRWSEWLAMQDWMLGPRAPESDGTDGAGRMKTEPRQA</sequence>
<protein>
    <submittedName>
        <fullName evidence="1">Uncharacterized protein</fullName>
    </submittedName>
</protein>
<name>A0ACC0UQ38_9HYPO</name>
<dbReference type="Proteomes" id="UP001163324">
    <property type="component" value="Chromosome 9"/>
</dbReference>
<gene>
    <name evidence="1" type="ORF">N3K66_008396</name>
</gene>
<comment type="caution">
    <text evidence="1">The sequence shown here is derived from an EMBL/GenBank/DDBJ whole genome shotgun (WGS) entry which is preliminary data.</text>
</comment>
<evidence type="ECO:0000313" key="2">
    <source>
        <dbReference type="Proteomes" id="UP001163324"/>
    </source>
</evidence>